<evidence type="ECO:0008006" key="3">
    <source>
        <dbReference type="Google" id="ProtNLM"/>
    </source>
</evidence>
<dbReference type="STRING" id="1797.RMCT_2921"/>
<gene>
    <name evidence="1" type="ORF">RMCT_2921</name>
</gene>
<dbReference type="AlphaFoldDB" id="A0A100XFY2"/>
<name>A0A100XFY2_MYCTH</name>
<sequence>MGHDVIRTVIGAFAAAAALGLAGCGSQDGDTPGPSATAGEDGVRVEIANTINYGSFGTTTEIDCADGKSLNIGGSNNTLTVLGTCANVNVGGTDNRITVERVDNEISVTGFNNTLTYRDGDPTVSDTGRGNNIGRG</sequence>
<dbReference type="OMA" id="TADIDCA"/>
<dbReference type="EMBL" id="BCTB01000027">
    <property type="protein sequence ID" value="GAT15952.1"/>
    <property type="molecule type" value="Genomic_DNA"/>
</dbReference>
<protein>
    <recommendedName>
        <fullName evidence="3">DUF3060 domain-containing protein</fullName>
    </recommendedName>
</protein>
<evidence type="ECO:0000313" key="2">
    <source>
        <dbReference type="Proteomes" id="UP000069654"/>
    </source>
</evidence>
<organism evidence="1 2">
    <name type="scientific">Mycolicibacterium thermoresistibile</name>
    <name type="common">Mycobacterium thermoresistibile</name>
    <dbReference type="NCBI Taxonomy" id="1797"/>
    <lineage>
        <taxon>Bacteria</taxon>
        <taxon>Bacillati</taxon>
        <taxon>Actinomycetota</taxon>
        <taxon>Actinomycetes</taxon>
        <taxon>Mycobacteriales</taxon>
        <taxon>Mycobacteriaceae</taxon>
        <taxon>Mycolicibacterium</taxon>
    </lineage>
</organism>
<dbReference type="Proteomes" id="UP000069654">
    <property type="component" value="Unassembled WGS sequence"/>
</dbReference>
<dbReference type="RefSeq" id="WP_003926024.1">
    <property type="nucleotide sequence ID" value="NZ_BCTB01000027.1"/>
</dbReference>
<dbReference type="PROSITE" id="PS51257">
    <property type="entry name" value="PROKAR_LIPOPROTEIN"/>
    <property type="match status" value="1"/>
</dbReference>
<dbReference type="Pfam" id="PF11259">
    <property type="entry name" value="DUF3060"/>
    <property type="match status" value="1"/>
</dbReference>
<dbReference type="OrthoDB" id="4752871at2"/>
<proteinExistence type="predicted"/>
<accession>A0A100XFY2</accession>
<dbReference type="InterPro" id="IPR021417">
    <property type="entry name" value="DUF3060"/>
</dbReference>
<reference evidence="2" key="2">
    <citation type="submission" date="2016-02" db="EMBL/GenBank/DDBJ databases">
        <title>Draft genome sequence of five rapidly growing Mycobacterium species.</title>
        <authorList>
            <person name="Katahira K."/>
            <person name="Gotou Y."/>
            <person name="Iida K."/>
            <person name="Ogura Y."/>
            <person name="Hayashi T."/>
        </authorList>
    </citation>
    <scope>NUCLEOTIDE SEQUENCE [LARGE SCALE GENOMIC DNA]</scope>
    <source>
        <strain evidence="2">JCM6362</strain>
    </source>
</reference>
<reference evidence="1 2" key="1">
    <citation type="journal article" date="2016" name="Genome Announc.">
        <title>Draft Genome Sequences of Five Rapidly Growing Mycobacterium Species, M. thermoresistibile, M. fortuitum subsp. acetamidolyticum, M. canariasense, M. brisbanense, and M. novocastrense.</title>
        <authorList>
            <person name="Katahira K."/>
            <person name="Ogura Y."/>
            <person name="Gotoh Y."/>
            <person name="Hayashi T."/>
        </authorList>
    </citation>
    <scope>NUCLEOTIDE SEQUENCE [LARGE SCALE GENOMIC DNA]</scope>
    <source>
        <strain evidence="1 2">JCM6362</strain>
    </source>
</reference>
<evidence type="ECO:0000313" key="1">
    <source>
        <dbReference type="EMBL" id="GAT15952.1"/>
    </source>
</evidence>
<comment type="caution">
    <text evidence="1">The sequence shown here is derived from an EMBL/GenBank/DDBJ whole genome shotgun (WGS) entry which is preliminary data.</text>
</comment>